<feature type="compositionally biased region" description="Polar residues" evidence="1">
    <location>
        <begin position="1"/>
        <end position="19"/>
    </location>
</feature>
<comment type="caution">
    <text evidence="2">The sequence shown here is derived from an EMBL/GenBank/DDBJ whole genome shotgun (WGS) entry which is preliminary data.</text>
</comment>
<accession>A0ABS9T3B9</accession>
<feature type="region of interest" description="Disordered" evidence="1">
    <location>
        <begin position="1"/>
        <end position="33"/>
    </location>
</feature>
<evidence type="ECO:0000313" key="2">
    <source>
        <dbReference type="EMBL" id="MCH6162756.1"/>
    </source>
</evidence>
<organism evidence="2 3">
    <name type="scientific">Streptomyces marispadix</name>
    <dbReference type="NCBI Taxonomy" id="2922868"/>
    <lineage>
        <taxon>Bacteria</taxon>
        <taxon>Bacillati</taxon>
        <taxon>Actinomycetota</taxon>
        <taxon>Actinomycetes</taxon>
        <taxon>Kitasatosporales</taxon>
        <taxon>Streptomycetaceae</taxon>
        <taxon>Streptomyces</taxon>
    </lineage>
</organism>
<evidence type="ECO:0000256" key="1">
    <source>
        <dbReference type="SAM" id="MobiDB-lite"/>
    </source>
</evidence>
<reference evidence="2" key="2">
    <citation type="journal article" date="2023" name="Int. J. Syst. Evol. Microbiol.">
        <title>Streptomyces marispadix sp. nov., isolated from marine beach sediment of the Northern Coast of Portugal.</title>
        <authorList>
            <person name="dos Santos J.D.N."/>
            <person name="Vitorino I.R."/>
            <person name="Kallscheuer N."/>
            <person name="Srivastava A."/>
            <person name="Krautwurst S."/>
            <person name="Marz M."/>
            <person name="Jogler C."/>
            <person name="Lobo Da Cunha A."/>
            <person name="Catita J."/>
            <person name="Goncalves H."/>
            <person name="Gonzalez I."/>
            <person name="Reyes F."/>
            <person name="Lage O.M."/>
        </authorList>
    </citation>
    <scope>NUCLEOTIDE SEQUENCE</scope>
    <source>
        <strain evidence="2">M600PL45_2</strain>
    </source>
</reference>
<dbReference type="Proteomes" id="UP001166784">
    <property type="component" value="Unassembled WGS sequence"/>
</dbReference>
<keyword evidence="3" id="KW-1185">Reference proteome</keyword>
<sequence length="159" mass="16620">MSTMPSTAQRITAKTQPTRAATMDGSSEKPGSAYCCEDSEWSPACQITGSRHARVSTAVTAVRPPAVQAPVNAAKTAASWRSPRPTSSGVVAGMCARWSALPPRANAPVHTLQVVSGSSSRKSRSTQIHVCSAKRRQKIPPVIRAPLPSTCTCGIATPP</sequence>
<dbReference type="EMBL" id="JAKWJU010000002">
    <property type="protein sequence ID" value="MCH6162756.1"/>
    <property type="molecule type" value="Genomic_DNA"/>
</dbReference>
<name>A0ABS9T3B9_9ACTN</name>
<evidence type="ECO:0000313" key="3">
    <source>
        <dbReference type="Proteomes" id="UP001166784"/>
    </source>
</evidence>
<dbReference type="RefSeq" id="WP_241061663.1">
    <property type="nucleotide sequence ID" value="NZ_JAKWJU010000002.1"/>
</dbReference>
<reference evidence="2" key="1">
    <citation type="submission" date="2022-03" db="EMBL/GenBank/DDBJ databases">
        <authorList>
            <person name="Santos J.D.N."/>
            <person name="Kallscheuer N."/>
            <person name="Jogler C."/>
            <person name="Lage O.M."/>
        </authorList>
    </citation>
    <scope>NUCLEOTIDE SEQUENCE</scope>
    <source>
        <strain evidence="2">M600PL45_2</strain>
    </source>
</reference>
<proteinExistence type="predicted"/>
<protein>
    <submittedName>
        <fullName evidence="2">Uncharacterized protein</fullName>
    </submittedName>
</protein>
<gene>
    <name evidence="2" type="ORF">MMA15_20885</name>
</gene>